<evidence type="ECO:0000256" key="5">
    <source>
        <dbReference type="ARBA" id="ARBA00022946"/>
    </source>
</evidence>
<sequence length="128" mass="14947">MRPALRLLSSPVTQPNILAKNALALLPPIPLYRRILRAHRRHLPPEARALGDHYVRDEWRRHRDIENPLHIVAFLTEWQLYAQHLEGDTWRDAKLDKAKLEKMSDDQIGQLYELMRKAKTTGEGQGEN</sequence>
<dbReference type="GO" id="GO:0005759">
    <property type="term" value="C:mitochondrial matrix"/>
    <property type="evidence" value="ECO:0007669"/>
    <property type="project" value="UniProtKB-SubCell"/>
</dbReference>
<dbReference type="PANTHER" id="PTHR13137">
    <property type="entry name" value="DC11 ACN9 HOMOLOG"/>
    <property type="match status" value="1"/>
</dbReference>
<comment type="caution">
    <text evidence="9">The sequence shown here is derived from an EMBL/GenBank/DDBJ whole genome shotgun (WGS) entry which is preliminary data.</text>
</comment>
<evidence type="ECO:0000256" key="3">
    <source>
        <dbReference type="ARBA" id="ARBA00006020"/>
    </source>
</evidence>
<comment type="subunit">
    <text evidence="4 8">Interacts with the iron-sulfur protein subunit within the SDH catalytic dimer.</text>
</comment>
<evidence type="ECO:0000256" key="8">
    <source>
        <dbReference type="RuleBase" id="RU368039"/>
    </source>
</evidence>
<dbReference type="Pfam" id="PF13233">
    <property type="entry name" value="Complex1_LYR_2"/>
    <property type="match status" value="1"/>
</dbReference>
<dbReference type="GO" id="GO:0034553">
    <property type="term" value="P:mitochondrial respiratory chain complex II assembly"/>
    <property type="evidence" value="ECO:0007669"/>
    <property type="project" value="UniProtKB-UniRule"/>
</dbReference>
<evidence type="ECO:0000256" key="4">
    <source>
        <dbReference type="ARBA" id="ARBA00011273"/>
    </source>
</evidence>
<organism evidence="9 10">
    <name type="scientific">Drechslerella dactyloides</name>
    <name type="common">Nematode-trapping fungus</name>
    <name type="synonym">Arthrobotrys dactyloides</name>
    <dbReference type="NCBI Taxonomy" id="74499"/>
    <lineage>
        <taxon>Eukaryota</taxon>
        <taxon>Fungi</taxon>
        <taxon>Dikarya</taxon>
        <taxon>Ascomycota</taxon>
        <taxon>Pezizomycotina</taxon>
        <taxon>Orbiliomycetes</taxon>
        <taxon>Orbiliales</taxon>
        <taxon>Orbiliaceae</taxon>
        <taxon>Drechslerella</taxon>
    </lineage>
</organism>
<evidence type="ECO:0000256" key="1">
    <source>
        <dbReference type="ARBA" id="ARBA00003675"/>
    </source>
</evidence>
<comment type="similarity">
    <text evidence="3 8">Belongs to the complex I LYR family. SDHAF3 subfamily.</text>
</comment>
<dbReference type="Proteomes" id="UP001221413">
    <property type="component" value="Unassembled WGS sequence"/>
</dbReference>
<comment type="function">
    <text evidence="1 8">Plays an essential role in the assembly of succinate dehydrogenase (SDH), an enzyme complex (also referred to as respiratory complex II) that is a component of both the tricarboxylic acid (TCA) cycle and the mitochondrial electron transport chain, and which couples the oxidation of succinate to fumarate with the reduction of ubiquinone (coenzyme Q) to ubiquinol. Promotes maturation of the iron-sulfur protein subunit of the SDH catalytic dimer, protecting it from the deleterious effects of oxidants. May act together with SDHAF1.</text>
</comment>
<comment type="subcellular location">
    <subcellularLocation>
        <location evidence="2 8">Mitochondrion matrix</location>
    </subcellularLocation>
</comment>
<evidence type="ECO:0000256" key="2">
    <source>
        <dbReference type="ARBA" id="ARBA00004305"/>
    </source>
</evidence>
<keyword evidence="6 8" id="KW-0496">Mitochondrion</keyword>
<dbReference type="EMBL" id="JAQGDS010000004">
    <property type="protein sequence ID" value="KAJ6261022.1"/>
    <property type="molecule type" value="Genomic_DNA"/>
</dbReference>
<keyword evidence="10" id="KW-1185">Reference proteome</keyword>
<evidence type="ECO:0000313" key="10">
    <source>
        <dbReference type="Proteomes" id="UP001221413"/>
    </source>
</evidence>
<evidence type="ECO:0000256" key="7">
    <source>
        <dbReference type="ARBA" id="ARBA00023186"/>
    </source>
</evidence>
<keyword evidence="7 8" id="KW-0143">Chaperone</keyword>
<accession>A0AAD6NK08</accession>
<dbReference type="AlphaFoldDB" id="A0AAD6NK08"/>
<reference evidence="9" key="1">
    <citation type="submission" date="2023-01" db="EMBL/GenBank/DDBJ databases">
        <title>The chitinases involved in constricting ring structure development in the nematode-trapping fungus Drechslerella dactyloides.</title>
        <authorList>
            <person name="Wang R."/>
            <person name="Zhang L."/>
            <person name="Tang P."/>
            <person name="Li S."/>
            <person name="Liang L."/>
        </authorList>
    </citation>
    <scope>NUCLEOTIDE SEQUENCE</scope>
    <source>
        <strain evidence="9">YMF1.00031</strain>
    </source>
</reference>
<evidence type="ECO:0000256" key="6">
    <source>
        <dbReference type="ARBA" id="ARBA00023128"/>
    </source>
</evidence>
<dbReference type="InterPro" id="IPR008381">
    <property type="entry name" value="SDHAF3/Sdh7"/>
</dbReference>
<protein>
    <recommendedName>
        <fullName evidence="8">Succinate dehydrogenase assembly factor 3</fullName>
        <shortName evidence="8">SDH assembly factor 3</shortName>
        <shortName evidence="8">SDHAF3</shortName>
    </recommendedName>
</protein>
<dbReference type="GO" id="GO:0006105">
    <property type="term" value="P:succinate metabolic process"/>
    <property type="evidence" value="ECO:0007669"/>
    <property type="project" value="TreeGrafter"/>
</dbReference>
<evidence type="ECO:0000313" key="9">
    <source>
        <dbReference type="EMBL" id="KAJ6261022.1"/>
    </source>
</evidence>
<gene>
    <name evidence="9" type="ORF">Dda_3687</name>
</gene>
<dbReference type="CDD" id="cd20270">
    <property type="entry name" value="Complex1_LYR_SDHAF3_LYRM10"/>
    <property type="match status" value="1"/>
</dbReference>
<dbReference type="PANTHER" id="PTHR13137:SF6">
    <property type="entry name" value="SUCCINATE DEHYDROGENASE ASSEMBLY FACTOR 3, MITOCHONDRIAL"/>
    <property type="match status" value="1"/>
</dbReference>
<dbReference type="GO" id="GO:0005758">
    <property type="term" value="C:mitochondrial intermembrane space"/>
    <property type="evidence" value="ECO:0007669"/>
    <property type="project" value="TreeGrafter"/>
</dbReference>
<name>A0AAD6NK08_DREDA</name>
<keyword evidence="5" id="KW-0809">Transit peptide</keyword>
<proteinExistence type="inferred from homology"/>